<dbReference type="EMBL" id="AGYT01000007">
    <property type="protein sequence ID" value="ENZ03190.1"/>
    <property type="molecule type" value="Genomic_DNA"/>
</dbReference>
<evidence type="ECO:0000256" key="1">
    <source>
        <dbReference type="ARBA" id="ARBA00018672"/>
    </source>
</evidence>
<dbReference type="eggNOG" id="COG0745">
    <property type="taxonomic scope" value="Bacteria"/>
</dbReference>
<protein>
    <recommendedName>
        <fullName evidence="1">Stage 0 sporulation protein A homolog</fullName>
    </recommendedName>
</protein>
<dbReference type="InterPro" id="IPR039420">
    <property type="entry name" value="WalR-like"/>
</dbReference>
<dbReference type="Pfam" id="PF00072">
    <property type="entry name" value="Response_reg"/>
    <property type="match status" value="1"/>
</dbReference>
<dbReference type="PROSITE" id="PS51755">
    <property type="entry name" value="OMPR_PHOB"/>
    <property type="match status" value="1"/>
</dbReference>
<feature type="domain" description="OmpR/PhoB-type" evidence="11">
    <location>
        <begin position="124"/>
        <end position="222"/>
    </location>
</feature>
<evidence type="ECO:0000256" key="8">
    <source>
        <dbReference type="PROSITE-ProRule" id="PRU00169"/>
    </source>
</evidence>
<dbReference type="Gene3D" id="6.10.250.690">
    <property type="match status" value="1"/>
</dbReference>
<evidence type="ECO:0000313" key="12">
    <source>
        <dbReference type="EMBL" id="ENZ03190.1"/>
    </source>
</evidence>
<dbReference type="GO" id="GO:0006355">
    <property type="term" value="P:regulation of DNA-templated transcription"/>
    <property type="evidence" value="ECO:0007669"/>
    <property type="project" value="InterPro"/>
</dbReference>
<dbReference type="AlphaFoldDB" id="N9WK20"/>
<dbReference type="Gene3D" id="3.40.50.2300">
    <property type="match status" value="1"/>
</dbReference>
<dbReference type="GO" id="GO:0005829">
    <property type="term" value="C:cytosol"/>
    <property type="evidence" value="ECO:0007669"/>
    <property type="project" value="TreeGrafter"/>
</dbReference>
<dbReference type="PANTHER" id="PTHR48111">
    <property type="entry name" value="REGULATOR OF RPOS"/>
    <property type="match status" value="1"/>
</dbReference>
<keyword evidence="13" id="KW-1185">Reference proteome</keyword>
<feature type="modified residue" description="4-aspartylphosphate" evidence="8">
    <location>
        <position position="52"/>
    </location>
</feature>
<evidence type="ECO:0000259" key="11">
    <source>
        <dbReference type="PROSITE" id="PS51755"/>
    </source>
</evidence>
<dbReference type="CDD" id="cd17574">
    <property type="entry name" value="REC_OmpR"/>
    <property type="match status" value="1"/>
</dbReference>
<proteinExistence type="predicted"/>
<dbReference type="PANTHER" id="PTHR48111:SF22">
    <property type="entry name" value="REGULATOR OF RPOS"/>
    <property type="match status" value="1"/>
</dbReference>
<keyword evidence="3" id="KW-0902">Two-component regulatory system</keyword>
<dbReference type="FunFam" id="1.10.10.10:FF:000005">
    <property type="entry name" value="Two-component system response regulator"/>
    <property type="match status" value="1"/>
</dbReference>
<feature type="DNA-binding region" description="OmpR/PhoB-type" evidence="9">
    <location>
        <begin position="124"/>
        <end position="222"/>
    </location>
</feature>
<keyword evidence="6" id="KW-0804">Transcription</keyword>
<dbReference type="SMART" id="SM00448">
    <property type="entry name" value="REC"/>
    <property type="match status" value="1"/>
</dbReference>
<dbReference type="CDD" id="cd00383">
    <property type="entry name" value="trans_reg_C"/>
    <property type="match status" value="1"/>
</dbReference>
<evidence type="ECO:0000259" key="10">
    <source>
        <dbReference type="PROSITE" id="PS50110"/>
    </source>
</evidence>
<name>N9WK20_9CLOT</name>
<dbReference type="RefSeq" id="WP_002596880.1">
    <property type="nucleotide sequence ID" value="NZ_KB850956.1"/>
</dbReference>
<gene>
    <name evidence="12" type="ORF">HMPREF1092_00376</name>
</gene>
<evidence type="ECO:0000256" key="7">
    <source>
        <dbReference type="ARBA" id="ARBA00024867"/>
    </source>
</evidence>
<keyword evidence="5 9" id="KW-0238">DNA-binding</keyword>
<dbReference type="Gene3D" id="1.10.10.10">
    <property type="entry name" value="Winged helix-like DNA-binding domain superfamily/Winged helix DNA-binding domain"/>
    <property type="match status" value="1"/>
</dbReference>
<evidence type="ECO:0000256" key="2">
    <source>
        <dbReference type="ARBA" id="ARBA00022553"/>
    </source>
</evidence>
<feature type="domain" description="Response regulatory" evidence="10">
    <location>
        <begin position="3"/>
        <end position="116"/>
    </location>
</feature>
<evidence type="ECO:0000256" key="6">
    <source>
        <dbReference type="ARBA" id="ARBA00023163"/>
    </source>
</evidence>
<reference evidence="12 13" key="1">
    <citation type="submission" date="2013-01" db="EMBL/GenBank/DDBJ databases">
        <title>The Genome Sequence of Clostridium colicanis 209318.</title>
        <authorList>
            <consortium name="The Broad Institute Genome Sequencing Platform"/>
            <person name="Earl A."/>
            <person name="Ward D."/>
            <person name="Feldgarden M."/>
            <person name="Gevers D."/>
            <person name="Courvalin P."/>
            <person name="Lambert T."/>
            <person name="Walker B."/>
            <person name="Young S.K."/>
            <person name="Zeng Q."/>
            <person name="Gargeya S."/>
            <person name="Fitzgerald M."/>
            <person name="Haas B."/>
            <person name="Abouelleil A."/>
            <person name="Alvarado L."/>
            <person name="Arachchi H.M."/>
            <person name="Berlin A.M."/>
            <person name="Chapman S.B."/>
            <person name="Dewar J."/>
            <person name="Goldberg J."/>
            <person name="Griggs A."/>
            <person name="Gujja S."/>
            <person name="Hansen M."/>
            <person name="Howarth C."/>
            <person name="Imamovic A."/>
            <person name="Larimer J."/>
            <person name="McCowan C."/>
            <person name="Murphy C."/>
            <person name="Neiman D."/>
            <person name="Pearson M."/>
            <person name="Priest M."/>
            <person name="Roberts A."/>
            <person name="Saif S."/>
            <person name="Shea T."/>
            <person name="Sisk P."/>
            <person name="Sykes S."/>
            <person name="Wortman J."/>
            <person name="Nusbaum C."/>
            <person name="Birren B."/>
        </authorList>
    </citation>
    <scope>NUCLEOTIDE SEQUENCE [LARGE SCALE GENOMIC DNA]</scope>
    <source>
        <strain evidence="12 13">209318</strain>
    </source>
</reference>
<dbReference type="InterPro" id="IPR001789">
    <property type="entry name" value="Sig_transdc_resp-reg_receiver"/>
</dbReference>
<dbReference type="Proteomes" id="UP000013097">
    <property type="component" value="Unassembled WGS sequence"/>
</dbReference>
<dbReference type="InterPro" id="IPR011006">
    <property type="entry name" value="CheY-like_superfamily"/>
</dbReference>
<dbReference type="PATRIC" id="fig|999411.4.peg.361"/>
<comment type="function">
    <text evidence="7">May play the central regulatory role in sporulation. It may be an element of the effector pathway responsible for the activation of sporulation genes in response to nutritional stress. Spo0A may act in concert with spo0H (a sigma factor) to control the expression of some genes that are critical to the sporulation process.</text>
</comment>
<dbReference type="PROSITE" id="PS50110">
    <property type="entry name" value="RESPONSE_REGULATORY"/>
    <property type="match status" value="1"/>
</dbReference>
<sequence length="224" mass="26192">MKNILIVEDEENMISFIKMELKYEGYEVNEATDGRMAVQMALENNYDLILLDLMLPGINGLEVCRRIRKEKDTSIIMLTARDSVMDKVTGLQTGADDYLAKPFAIEELLARMEVIFRRMKSEVKEEIKFKDIILDIQGRIVKIKDENVELTNTEFQLLYTLLKNKNKVMTRDILLDNVWGYNSEAETNVVDVYIRYLRNKLDVNNKEKYIQTVRGVGYVMREND</sequence>
<dbReference type="Pfam" id="PF00486">
    <property type="entry name" value="Trans_reg_C"/>
    <property type="match status" value="1"/>
</dbReference>
<evidence type="ECO:0000256" key="4">
    <source>
        <dbReference type="ARBA" id="ARBA00023015"/>
    </source>
</evidence>
<comment type="caution">
    <text evidence="12">The sequence shown here is derived from an EMBL/GenBank/DDBJ whole genome shotgun (WGS) entry which is preliminary data.</text>
</comment>
<dbReference type="GO" id="GO:0000156">
    <property type="term" value="F:phosphorelay response regulator activity"/>
    <property type="evidence" value="ECO:0007669"/>
    <property type="project" value="TreeGrafter"/>
</dbReference>
<evidence type="ECO:0000256" key="3">
    <source>
        <dbReference type="ARBA" id="ARBA00023012"/>
    </source>
</evidence>
<evidence type="ECO:0000313" key="13">
    <source>
        <dbReference type="Proteomes" id="UP000013097"/>
    </source>
</evidence>
<dbReference type="InterPro" id="IPR001867">
    <property type="entry name" value="OmpR/PhoB-type_DNA-bd"/>
</dbReference>
<dbReference type="GO" id="GO:0000976">
    <property type="term" value="F:transcription cis-regulatory region binding"/>
    <property type="evidence" value="ECO:0007669"/>
    <property type="project" value="TreeGrafter"/>
</dbReference>
<accession>N9WK20</accession>
<organism evidence="12 13">
    <name type="scientific">Clostridium thermobutyricum</name>
    <dbReference type="NCBI Taxonomy" id="29372"/>
    <lineage>
        <taxon>Bacteria</taxon>
        <taxon>Bacillati</taxon>
        <taxon>Bacillota</taxon>
        <taxon>Clostridia</taxon>
        <taxon>Eubacteriales</taxon>
        <taxon>Clostridiaceae</taxon>
        <taxon>Clostridium</taxon>
    </lineage>
</organism>
<dbReference type="GO" id="GO:0032993">
    <property type="term" value="C:protein-DNA complex"/>
    <property type="evidence" value="ECO:0007669"/>
    <property type="project" value="TreeGrafter"/>
</dbReference>
<dbReference type="SMART" id="SM00862">
    <property type="entry name" value="Trans_reg_C"/>
    <property type="match status" value="1"/>
</dbReference>
<evidence type="ECO:0000256" key="5">
    <source>
        <dbReference type="ARBA" id="ARBA00023125"/>
    </source>
</evidence>
<keyword evidence="4" id="KW-0805">Transcription regulation</keyword>
<evidence type="ECO:0000256" key="9">
    <source>
        <dbReference type="PROSITE-ProRule" id="PRU01091"/>
    </source>
</evidence>
<dbReference type="HOGENOM" id="CLU_000445_30_1_9"/>
<dbReference type="InterPro" id="IPR036388">
    <property type="entry name" value="WH-like_DNA-bd_sf"/>
</dbReference>
<dbReference type="SUPFAM" id="SSF52172">
    <property type="entry name" value="CheY-like"/>
    <property type="match status" value="1"/>
</dbReference>
<keyword evidence="2 8" id="KW-0597">Phosphoprotein</keyword>
<dbReference type="FunFam" id="3.40.50.2300:FF:000001">
    <property type="entry name" value="DNA-binding response regulator PhoB"/>
    <property type="match status" value="1"/>
</dbReference>